<dbReference type="InterPro" id="IPR013249">
    <property type="entry name" value="RNA_pol_sigma70_r4_t2"/>
</dbReference>
<accession>A0A4R7CX49</accession>
<evidence type="ECO:0000256" key="4">
    <source>
        <dbReference type="ARBA" id="ARBA00023163"/>
    </source>
</evidence>
<proteinExistence type="inferred from homology"/>
<dbReference type="GO" id="GO:0003677">
    <property type="term" value="F:DNA binding"/>
    <property type="evidence" value="ECO:0007669"/>
    <property type="project" value="InterPro"/>
</dbReference>
<comment type="caution">
    <text evidence="7">The sequence shown here is derived from an EMBL/GenBank/DDBJ whole genome shotgun (WGS) entry which is preliminary data.</text>
</comment>
<sequence>MEKTLLSLFVSGDKKAFEQVYRCYSERVFKRLLYLLKDEDEAEELLQNVFVKFWTNRAAIAVEKNVANYLLRMSDSMAIDLLRRNISRKAVYDHVSLQTNTTSNSVEDTFMQKEEQKILEQAVNLLPPQRKLIFTLCKMEGRSYGEVGEILGISPATVSNHLVLAMKQIRTFASQYNNELKALLFFPFLDNL</sequence>
<evidence type="ECO:0000256" key="3">
    <source>
        <dbReference type="ARBA" id="ARBA00023082"/>
    </source>
</evidence>
<dbReference type="OrthoDB" id="655312at2"/>
<evidence type="ECO:0000259" key="6">
    <source>
        <dbReference type="Pfam" id="PF08281"/>
    </source>
</evidence>
<dbReference type="NCBIfam" id="TIGR02937">
    <property type="entry name" value="sigma70-ECF"/>
    <property type="match status" value="1"/>
</dbReference>
<dbReference type="InterPro" id="IPR036388">
    <property type="entry name" value="WH-like_DNA-bd_sf"/>
</dbReference>
<dbReference type="Gene3D" id="1.10.1740.10">
    <property type="match status" value="1"/>
</dbReference>
<organism evidence="7 8">
    <name type="scientific">Sphingobacterium paludis</name>
    <dbReference type="NCBI Taxonomy" id="1476465"/>
    <lineage>
        <taxon>Bacteria</taxon>
        <taxon>Pseudomonadati</taxon>
        <taxon>Bacteroidota</taxon>
        <taxon>Sphingobacteriia</taxon>
        <taxon>Sphingobacteriales</taxon>
        <taxon>Sphingobacteriaceae</taxon>
        <taxon>Sphingobacterium</taxon>
    </lineage>
</organism>
<dbReference type="SUPFAM" id="SSF88659">
    <property type="entry name" value="Sigma3 and sigma4 domains of RNA polymerase sigma factors"/>
    <property type="match status" value="1"/>
</dbReference>
<evidence type="ECO:0000259" key="5">
    <source>
        <dbReference type="Pfam" id="PF04542"/>
    </source>
</evidence>
<dbReference type="InterPro" id="IPR007627">
    <property type="entry name" value="RNA_pol_sigma70_r2"/>
</dbReference>
<keyword evidence="4" id="KW-0804">Transcription</keyword>
<dbReference type="GO" id="GO:0016987">
    <property type="term" value="F:sigma factor activity"/>
    <property type="evidence" value="ECO:0007669"/>
    <property type="project" value="UniProtKB-KW"/>
</dbReference>
<dbReference type="InterPro" id="IPR013324">
    <property type="entry name" value="RNA_pol_sigma_r3/r4-like"/>
</dbReference>
<dbReference type="AlphaFoldDB" id="A0A4R7CX49"/>
<evidence type="ECO:0000313" key="7">
    <source>
        <dbReference type="EMBL" id="TDS12477.1"/>
    </source>
</evidence>
<dbReference type="PANTHER" id="PTHR43133">
    <property type="entry name" value="RNA POLYMERASE ECF-TYPE SIGMA FACTO"/>
    <property type="match status" value="1"/>
</dbReference>
<keyword evidence="8" id="KW-1185">Reference proteome</keyword>
<evidence type="ECO:0000256" key="1">
    <source>
        <dbReference type="ARBA" id="ARBA00010641"/>
    </source>
</evidence>
<comment type="similarity">
    <text evidence="1">Belongs to the sigma-70 factor family. ECF subfamily.</text>
</comment>
<feature type="domain" description="RNA polymerase sigma-70 region 2" evidence="5">
    <location>
        <begin position="21"/>
        <end position="85"/>
    </location>
</feature>
<dbReference type="PANTHER" id="PTHR43133:SF46">
    <property type="entry name" value="RNA POLYMERASE SIGMA-70 FACTOR ECF SUBFAMILY"/>
    <property type="match status" value="1"/>
</dbReference>
<dbReference type="InterPro" id="IPR039425">
    <property type="entry name" value="RNA_pol_sigma-70-like"/>
</dbReference>
<dbReference type="Proteomes" id="UP000294752">
    <property type="component" value="Unassembled WGS sequence"/>
</dbReference>
<evidence type="ECO:0000256" key="2">
    <source>
        <dbReference type="ARBA" id="ARBA00023015"/>
    </source>
</evidence>
<dbReference type="GO" id="GO:0006352">
    <property type="term" value="P:DNA-templated transcription initiation"/>
    <property type="evidence" value="ECO:0007669"/>
    <property type="project" value="InterPro"/>
</dbReference>
<dbReference type="Pfam" id="PF08281">
    <property type="entry name" value="Sigma70_r4_2"/>
    <property type="match status" value="1"/>
</dbReference>
<feature type="domain" description="RNA polymerase sigma factor 70 region 4 type 2" evidence="6">
    <location>
        <begin position="118"/>
        <end position="169"/>
    </location>
</feature>
<dbReference type="RefSeq" id="WP_133641088.1">
    <property type="nucleotide sequence ID" value="NZ_SNZV01000006.1"/>
</dbReference>
<evidence type="ECO:0000313" key="8">
    <source>
        <dbReference type="Proteomes" id="UP000294752"/>
    </source>
</evidence>
<dbReference type="Gene3D" id="1.10.10.10">
    <property type="entry name" value="Winged helix-like DNA-binding domain superfamily/Winged helix DNA-binding domain"/>
    <property type="match status" value="1"/>
</dbReference>
<gene>
    <name evidence="7" type="ORF">B0I21_106336</name>
</gene>
<dbReference type="CDD" id="cd06171">
    <property type="entry name" value="Sigma70_r4"/>
    <property type="match status" value="1"/>
</dbReference>
<dbReference type="InterPro" id="IPR013325">
    <property type="entry name" value="RNA_pol_sigma_r2"/>
</dbReference>
<keyword evidence="3" id="KW-0731">Sigma factor</keyword>
<dbReference type="Pfam" id="PF04542">
    <property type="entry name" value="Sigma70_r2"/>
    <property type="match status" value="1"/>
</dbReference>
<reference evidence="7 8" key="1">
    <citation type="submission" date="2019-03" db="EMBL/GenBank/DDBJ databases">
        <title>Genomic Encyclopedia of Type Strains, Phase III (KMG-III): the genomes of soil and plant-associated and newly described type strains.</title>
        <authorList>
            <person name="Whitman W."/>
        </authorList>
    </citation>
    <scope>NUCLEOTIDE SEQUENCE [LARGE SCALE GENOMIC DNA]</scope>
    <source>
        <strain evidence="7 8">CGMCC 1.12801</strain>
    </source>
</reference>
<name>A0A4R7CX49_9SPHI</name>
<dbReference type="EMBL" id="SNZV01000006">
    <property type="protein sequence ID" value="TDS12477.1"/>
    <property type="molecule type" value="Genomic_DNA"/>
</dbReference>
<dbReference type="SUPFAM" id="SSF88946">
    <property type="entry name" value="Sigma2 domain of RNA polymerase sigma factors"/>
    <property type="match status" value="1"/>
</dbReference>
<keyword evidence="2" id="KW-0805">Transcription regulation</keyword>
<protein>
    <submittedName>
        <fullName evidence="7">RNA polymerase sigma-70 factor (ECF subfamily)</fullName>
    </submittedName>
</protein>
<dbReference type="InterPro" id="IPR014284">
    <property type="entry name" value="RNA_pol_sigma-70_dom"/>
</dbReference>